<dbReference type="GO" id="GO:0071770">
    <property type="term" value="P:DIM/DIP cell wall layer assembly"/>
    <property type="evidence" value="ECO:0007669"/>
    <property type="project" value="TreeGrafter"/>
</dbReference>
<feature type="domain" description="PKS/mFAS DH" evidence="12">
    <location>
        <begin position="2131"/>
        <end position="2427"/>
    </location>
</feature>
<reference evidence="13 14" key="1">
    <citation type="submission" date="2018-05" db="EMBL/GenBank/DDBJ databases">
        <title>Streptomyces venezuelae.</title>
        <authorList>
            <person name="Kim W."/>
            <person name="Lee N."/>
            <person name="Cho B.-K."/>
        </authorList>
    </citation>
    <scope>NUCLEOTIDE SEQUENCE [LARGE SCALE GENOMIC DNA]</scope>
    <source>
        <strain evidence="13 14">ATCC 15068</strain>
    </source>
</reference>
<dbReference type="GO" id="GO:0005737">
    <property type="term" value="C:cytoplasm"/>
    <property type="evidence" value="ECO:0007669"/>
    <property type="project" value="TreeGrafter"/>
</dbReference>
<feature type="region of interest" description="N-terminal hotdog fold" evidence="8">
    <location>
        <begin position="2131"/>
        <end position="2253"/>
    </location>
</feature>
<dbReference type="GO" id="GO:0033068">
    <property type="term" value="P:macrolide biosynthetic process"/>
    <property type="evidence" value="ECO:0007669"/>
    <property type="project" value="UniProtKB-ARBA"/>
</dbReference>
<evidence type="ECO:0000256" key="9">
    <source>
        <dbReference type="SAM" id="MobiDB-lite"/>
    </source>
</evidence>
<dbReference type="InterPro" id="IPR016039">
    <property type="entry name" value="Thiolase-like"/>
</dbReference>
<dbReference type="InterPro" id="IPR014031">
    <property type="entry name" value="Ketoacyl_synth_C"/>
</dbReference>
<feature type="compositionally biased region" description="Low complexity" evidence="9">
    <location>
        <begin position="1102"/>
        <end position="1112"/>
    </location>
</feature>
<dbReference type="CDD" id="cd00833">
    <property type="entry name" value="PKS"/>
    <property type="match status" value="2"/>
</dbReference>
<dbReference type="PANTHER" id="PTHR43775">
    <property type="entry name" value="FATTY ACID SYNTHASE"/>
    <property type="match status" value="1"/>
</dbReference>
<dbReference type="Gene3D" id="3.40.50.720">
    <property type="entry name" value="NAD(P)-binding Rossmann-like Domain"/>
    <property type="match status" value="2"/>
</dbReference>
<dbReference type="InterPro" id="IPR049551">
    <property type="entry name" value="PKS_DH_C"/>
</dbReference>
<dbReference type="GO" id="GO:0004312">
    <property type="term" value="F:fatty acid synthase activity"/>
    <property type="evidence" value="ECO:0007669"/>
    <property type="project" value="TreeGrafter"/>
</dbReference>
<dbReference type="Pfam" id="PF14765">
    <property type="entry name" value="PS-DH"/>
    <property type="match status" value="1"/>
</dbReference>
<dbReference type="PROSITE" id="PS52019">
    <property type="entry name" value="PKS_MFAS_DH"/>
    <property type="match status" value="1"/>
</dbReference>
<dbReference type="GO" id="GO:0004315">
    <property type="term" value="F:3-oxoacyl-[acyl-carrier-protein] synthase activity"/>
    <property type="evidence" value="ECO:0007669"/>
    <property type="project" value="InterPro"/>
</dbReference>
<evidence type="ECO:0000256" key="2">
    <source>
        <dbReference type="ARBA" id="ARBA00022450"/>
    </source>
</evidence>
<keyword evidence="7" id="KW-0012">Acyltransferase</keyword>
<dbReference type="InterPro" id="IPR049552">
    <property type="entry name" value="PKS_DH_N"/>
</dbReference>
<keyword evidence="2" id="KW-0596">Phosphopantetheine</keyword>
<dbReference type="Proteomes" id="UP000324106">
    <property type="component" value="Chromosome"/>
</dbReference>
<dbReference type="SUPFAM" id="SSF52151">
    <property type="entry name" value="FabD/lysophospholipase-like"/>
    <property type="match status" value="1"/>
</dbReference>
<evidence type="ECO:0000256" key="1">
    <source>
        <dbReference type="ARBA" id="ARBA00004792"/>
    </source>
</evidence>
<evidence type="ECO:0000259" key="11">
    <source>
        <dbReference type="PROSITE" id="PS52004"/>
    </source>
</evidence>
<feature type="compositionally biased region" description="Low complexity" evidence="9">
    <location>
        <begin position="2984"/>
        <end position="3000"/>
    </location>
</feature>
<dbReference type="SUPFAM" id="SSF55048">
    <property type="entry name" value="Probable ACP-binding domain of malonyl-CoA ACP transacylase"/>
    <property type="match status" value="1"/>
</dbReference>
<comment type="pathway">
    <text evidence="1">Antibiotic biosynthesis.</text>
</comment>
<feature type="active site" description="Proton acceptor; for dehydratase activity" evidence="8">
    <location>
        <position position="2161"/>
    </location>
</feature>
<dbReference type="InterPro" id="IPR001227">
    <property type="entry name" value="Ac_transferase_dom_sf"/>
</dbReference>
<dbReference type="InterPro" id="IPR013968">
    <property type="entry name" value="PKS_KR"/>
</dbReference>
<dbReference type="InterPro" id="IPR036736">
    <property type="entry name" value="ACP-like_sf"/>
</dbReference>
<evidence type="ECO:0000256" key="8">
    <source>
        <dbReference type="PROSITE-ProRule" id="PRU01363"/>
    </source>
</evidence>
<dbReference type="Pfam" id="PF08659">
    <property type="entry name" value="KR"/>
    <property type="match status" value="2"/>
</dbReference>
<dbReference type="SMART" id="SM00826">
    <property type="entry name" value="PKS_DH"/>
    <property type="match status" value="1"/>
</dbReference>
<dbReference type="Gene3D" id="1.10.1200.10">
    <property type="entry name" value="ACP-like"/>
    <property type="match status" value="2"/>
</dbReference>
<dbReference type="InterPro" id="IPR049900">
    <property type="entry name" value="PKS_mFAS_DH"/>
</dbReference>
<dbReference type="PROSITE" id="PS00606">
    <property type="entry name" value="KS3_1"/>
    <property type="match status" value="2"/>
</dbReference>
<dbReference type="PROSITE" id="PS50075">
    <property type="entry name" value="CARRIER"/>
    <property type="match status" value="2"/>
</dbReference>
<feature type="domain" description="Carrier" evidence="10">
    <location>
        <begin position="1133"/>
        <end position="1208"/>
    </location>
</feature>
<evidence type="ECO:0000313" key="13">
    <source>
        <dbReference type="EMBL" id="QES22532.1"/>
    </source>
</evidence>
<feature type="region of interest" description="Disordered" evidence="9">
    <location>
        <begin position="1091"/>
        <end position="1112"/>
    </location>
</feature>
<accession>A0A5P2AW59</accession>
<evidence type="ECO:0000259" key="10">
    <source>
        <dbReference type="PROSITE" id="PS50075"/>
    </source>
</evidence>
<feature type="domain" description="Ketosynthase family 3 (KS3)" evidence="11">
    <location>
        <begin position="70"/>
        <end position="486"/>
    </location>
</feature>
<dbReference type="Pfam" id="PF21089">
    <property type="entry name" value="PKS_DH_N"/>
    <property type="match status" value="1"/>
</dbReference>
<dbReference type="InterPro" id="IPR009081">
    <property type="entry name" value="PP-bd_ACP"/>
</dbReference>
<dbReference type="InterPro" id="IPR050091">
    <property type="entry name" value="PKS_NRPS_Biosynth_Enz"/>
</dbReference>
<evidence type="ECO:0008006" key="15">
    <source>
        <dbReference type="Google" id="ProtNLM"/>
    </source>
</evidence>
<proteinExistence type="predicted"/>
<evidence type="ECO:0000256" key="6">
    <source>
        <dbReference type="ARBA" id="ARBA00023268"/>
    </source>
</evidence>
<gene>
    <name evidence="13" type="ORF">DEJ46_28360</name>
</gene>
<feature type="domain" description="Ketosynthase family 3 (KS3)" evidence="11">
    <location>
        <begin position="1246"/>
        <end position="1671"/>
    </location>
</feature>
<dbReference type="GO" id="GO:0031177">
    <property type="term" value="F:phosphopantetheine binding"/>
    <property type="evidence" value="ECO:0007669"/>
    <property type="project" value="InterPro"/>
</dbReference>
<dbReference type="InterPro" id="IPR020806">
    <property type="entry name" value="PKS_PP-bd"/>
</dbReference>
<dbReference type="Pfam" id="PF00698">
    <property type="entry name" value="Acyl_transf_1"/>
    <property type="match status" value="1"/>
</dbReference>
<dbReference type="GO" id="GO:0006633">
    <property type="term" value="P:fatty acid biosynthetic process"/>
    <property type="evidence" value="ECO:0007669"/>
    <property type="project" value="InterPro"/>
</dbReference>
<dbReference type="Pfam" id="PF02801">
    <property type="entry name" value="Ketoacyl-synt_C"/>
    <property type="match status" value="2"/>
</dbReference>
<dbReference type="SMART" id="SM00827">
    <property type="entry name" value="PKS_AT"/>
    <property type="match status" value="1"/>
</dbReference>
<keyword evidence="4" id="KW-0808">Transferase</keyword>
<dbReference type="InterPro" id="IPR016036">
    <property type="entry name" value="Malonyl_transacylase_ACP-bd"/>
</dbReference>
<dbReference type="InterPro" id="IPR020841">
    <property type="entry name" value="PKS_Beta-ketoAc_synthase_dom"/>
</dbReference>
<dbReference type="Pfam" id="PF16197">
    <property type="entry name" value="KAsynt_C_assoc"/>
    <property type="match status" value="2"/>
</dbReference>
<dbReference type="InterPro" id="IPR016035">
    <property type="entry name" value="Acyl_Trfase/lysoPLipase"/>
</dbReference>
<dbReference type="EMBL" id="CP029194">
    <property type="protein sequence ID" value="QES22532.1"/>
    <property type="molecule type" value="Genomic_DNA"/>
</dbReference>
<dbReference type="InterPro" id="IPR032821">
    <property type="entry name" value="PKS_assoc"/>
</dbReference>
<dbReference type="SUPFAM" id="SSF53901">
    <property type="entry name" value="Thiolase-like"/>
    <property type="match status" value="2"/>
</dbReference>
<dbReference type="Gene3D" id="3.10.129.110">
    <property type="entry name" value="Polyketide synthase dehydratase"/>
    <property type="match status" value="1"/>
</dbReference>
<dbReference type="InterPro" id="IPR042104">
    <property type="entry name" value="PKS_dehydratase_sf"/>
</dbReference>
<dbReference type="PROSITE" id="PS52004">
    <property type="entry name" value="KS3_2"/>
    <property type="match status" value="2"/>
</dbReference>
<dbReference type="Gene3D" id="3.30.70.3290">
    <property type="match status" value="2"/>
</dbReference>
<dbReference type="InterPro" id="IPR006162">
    <property type="entry name" value="Ppantetheine_attach_site"/>
</dbReference>
<dbReference type="CDD" id="cd08952">
    <property type="entry name" value="KR_1_SDR_x"/>
    <property type="match status" value="1"/>
</dbReference>
<dbReference type="SMART" id="SM00823">
    <property type="entry name" value="PKS_PP"/>
    <property type="match status" value="2"/>
</dbReference>
<feature type="region of interest" description="C-terminal hotdog fold" evidence="8">
    <location>
        <begin position="2268"/>
        <end position="2427"/>
    </location>
</feature>
<feature type="compositionally biased region" description="Low complexity" evidence="9">
    <location>
        <begin position="1214"/>
        <end position="1227"/>
    </location>
</feature>
<name>A0A5P2AW59_STRVZ</name>
<feature type="region of interest" description="Disordered" evidence="9">
    <location>
        <begin position="24"/>
        <end position="50"/>
    </location>
</feature>
<dbReference type="SMART" id="SM00822">
    <property type="entry name" value="PKS_KR"/>
    <property type="match status" value="2"/>
</dbReference>
<organism evidence="13 14">
    <name type="scientific">Streptomyces venezuelae</name>
    <dbReference type="NCBI Taxonomy" id="54571"/>
    <lineage>
        <taxon>Bacteria</taxon>
        <taxon>Bacillati</taxon>
        <taxon>Actinomycetota</taxon>
        <taxon>Actinomycetes</taxon>
        <taxon>Kitasatosporales</taxon>
        <taxon>Streptomycetaceae</taxon>
        <taxon>Streptomyces</taxon>
    </lineage>
</organism>
<feature type="region of interest" description="Disordered" evidence="9">
    <location>
        <begin position="1211"/>
        <end position="1245"/>
    </location>
</feature>
<keyword evidence="5" id="KW-0045">Antibiotic biosynthesis</keyword>
<dbReference type="FunFam" id="3.40.47.10:FF:000019">
    <property type="entry name" value="Polyketide synthase type I"/>
    <property type="match status" value="1"/>
</dbReference>
<sequence>MELARLLKTSQYDMPTARDLLVTTQPTHEESADRKTGAGRSSTSATPLSRAMDTIKKLRGELEEARSGQSGPLAVVGVGLRLPGGIVDLDGYWDALSEGRDLVAPMPEHRKGPFAAEWDTLPRRGGYLDEVLEFDAGFFGISPREARSLDPQHRLLLEVAWEALEDAAFAPEYLSGLRTGLYVGVTGQDYRDWQPAGQEDAYWLTGNGHCFAAGRIAYTMGLMGPAVAVDTACSSSLTAVHLAGQALRRDECDVAIAAGVNLILSPRSTRLIQQTNSLSPDGLCKTFDARANGFTRGEGCGVVVLKRLSEALRDGDRVHAVIRGSAVNQDGRSTGFTAPNVRAQISLIQAALDDAGLTPAAIGALEAHGTGTALGDPIEVEAIVEALGRRDGGAPLRIGSVKTSIGHLEAASGIAGLIRGVASVKRRAVPPVVHLDTLNPRIDIADTGIEFPRAETPWTGEDGAGDCLGISSFGMSGTNAHVVLGPLTAEELADRPAPAAPVTGFEITARSEDSLRAWGGRLADRAADLTEEAYPAFAYTVTEGRARHAVRAVITAEDPAAAARALRALADGTDSEAVRLDGTAPAAALPRSVADLPAYPWERVRYAPETAAPATLRTADTASATEAAGTAAPADATEPLPALGVEWIPYTPAATPDRPLVVAGDDSAAVALLAEAARTAGRTVAALDTLPATTEEWTRALDGVSADLLLALAAAPLPGTLDADAPTAHAAALCAAATTAVRAVPAGTGRVHLVTAGVRQVTGSDPIAATDHGVLHGLAPVLALEFPDTWGGILDLPAAPAAADATAAVTALADGSAEDLIAVRAGAAHTARLRPAAAPLRPLPVRPDATYLLTGGLGAIGTGLVRDLAARGARHLVLLGRRPQDELPADARELLAELAETGVTAAYVPADTGDAARLTEALAVLDGMPPVRGVVHAAGSIDRLPLAEADADTFATALAGKFTGAAWLRLLAADWPLDFLVHLSSVSAVWGTDGYGAYAAANGGLDAVAALCATEGIPATSVAFGPWNLDGMASPEARALLARMGVSPVAPAEGFAGLAGNGTGAHTVACRLDAERFRTVMNSVRSRPLFDGLTEADTAPDTASGTPAETPAETPAAAFARELAEAPEHRRATLVTRRTREVLAGILGHDDPAALPETTGFLDLGLDSIMAVDAAAALTETLGVDVGIGDVFGHPTVERLSAELTGRLAGRTTAPAPRKAPAAVRPVQTPAVTPQPAAEQPASTDQEPIAIVGMAGRFPGADSVEEFWSLLDEGRDGVGPVPADRWDTAALHDPAGARPGSVSTDQGGFLSDIRRFDAAFFDVPAREAESLDPQQRLLLEAAWHALEDAGTDPKSLAGSRTGVFVGISNSDYARVLESGGLEPLDAYFATGTALNAAAGRLSYYLGAQGPALAVDTACSSSLVALHLAVRSLRSGETDRALTGGVNVIAAPSCSVAVSRAHMLAPDGRCKTFDASADGFVRAEGCGVLVLRRLSDALRDGEQVLAVIHGSAVNQDGASSGFTAPNGTAQRQVIRAALADAGVEGAEIGYLEAHGTGTSLGDPIELEAAWDVFGPGRRPGEPLLIGSVKSNIGHCESASGMASVFKTVLALRNGRIPGDLHFENPNPHVPWRDMNVRVVDSRATWARSEVPRLAGVSGFGFSGTNAHIVIGEAPAVETQPVPPRDSADGLLLPLSAPDAAGLDRLTEQWRRTLEETPEEALAQLTATAGAGRAHLPVRRAVFGRDREQLLAALASATPASGPAKAPRVAFLFSGQGAQYFGMGRELYETEPVFSAVFDACDQALAPHLGDSLLNLVFYGDDPTVVNQTRITQPALVALELALAALWESWGVKAVAVMGHSVGEIAAAVHAGVMSLDDGMTLIAHRARLMQSTEPGGMLSVPEDPETVAAWAAEAGVDVAAVNGPQSVVVAGPSDRLDALAERLRNQGVRCRPLTVSHAFHSRLMDPVLDEFRQTLAGLEFGAPKLPVIANVTGTEAGPDTFTPAYFADHIRKPVRFVEGARALGTLDVDVLLEIGPDRTLVNLVRAAGLTPDGGSTPSLRRGGQDRAVLLGAAKTLYERGQRLDWEKITGRRTDRADAPRYPFADTEYWTTAGSRATGTAASPALRAGAGRHWGAELRSPGLTGRAFSFERSSDFPAYLTDHRLYGTVVTPAASHLATVLSALGNDGSPVVVRDLICPRALVIKDGEEYEAQIVVDRPADGAGAELSVQSLLDPERGVWQKHIGGRYSATPDAHRPPAESRTAFIESSDRHLTRTEFYDYFRELGYTLGPSFQWIDEVWIRGDEALVRYTMPALPDDPAGYELYPGLIDSCFQSIAVFLVDDGAVEAPSLAIPFAAKELSFHGRPLTENGELWGRVRVLRAEPLPNDRLRVETADLHLYARDTVTGAEHSVFTADQFRIRHASRAVLEASLRGDGLVHTLDWAPLPETPEAGGTLGVLVLADDDGAPELLAALTGAGHRAHVHTGELPAHPEADLVLDARWATPGTGDAGDALHAAQTLAAGLRTLPQTLPYLLAVDGSAGRAPLREALFGMATALEAEQADRRLTRVRLDAAHSAGRLAKLAGALPTETRLALTEDGVRAARLVKVPAEPDGDRPAGGALLTGGLGALGLAVATSHAARGGDRITLMARSAPGETEQGVIDGLRASGVRVTVVRGDVTDPADCAAAVAAATADGPLGTVYHLAGVNADAAFGSLTDASYEKVFHAKARGADVLAEAITGHDPQALVLFSSVSAVLGAAGQANYAAANGYLDGLAEHLRDRGIPAVSVNWGPWVPEAKGGMAAAAAVERAAGRLGIRALSDADAANPLAFATDAPLARLVVVGLDPARYAEQNAGHARAALVAELTGPAPAAERAETGPAEPAGWITDRLRATDEEEREYELRAAVRSLVARMLGSDDGLPADGSADAEGFNELGLDSIMAIDLRTALAHAMGKDLPATVAIDHPSVLSMSEFLLAEDAGAPAALDATPAPATTPVSALVPSTADTPQAGPSSEELDELSLDDLLAAVHDDLSQER</sequence>
<dbReference type="SMART" id="SM01294">
    <property type="entry name" value="PKS_PP_betabranch"/>
    <property type="match status" value="2"/>
</dbReference>
<dbReference type="InterPro" id="IPR014030">
    <property type="entry name" value="Ketoacyl_synth_N"/>
</dbReference>
<keyword evidence="3" id="KW-0597">Phosphoprotein</keyword>
<evidence type="ECO:0000256" key="3">
    <source>
        <dbReference type="ARBA" id="ARBA00022553"/>
    </source>
</evidence>
<dbReference type="InterPro" id="IPR057326">
    <property type="entry name" value="KR_dom"/>
</dbReference>
<dbReference type="SMART" id="SM00825">
    <property type="entry name" value="PKS_KS"/>
    <property type="match status" value="2"/>
</dbReference>
<feature type="active site" description="Proton donor; for dehydratase activity" evidence="8">
    <location>
        <position position="2328"/>
    </location>
</feature>
<dbReference type="SUPFAM" id="SSF51735">
    <property type="entry name" value="NAD(P)-binding Rossmann-fold domains"/>
    <property type="match status" value="4"/>
</dbReference>
<keyword evidence="6" id="KW-0511">Multifunctional enzyme</keyword>
<dbReference type="Gene3D" id="3.40.47.10">
    <property type="match status" value="2"/>
</dbReference>
<feature type="region of interest" description="Disordered" evidence="9">
    <location>
        <begin position="2984"/>
        <end position="3017"/>
    </location>
</feature>
<feature type="compositionally biased region" description="Basic and acidic residues" evidence="9">
    <location>
        <begin position="27"/>
        <end position="36"/>
    </location>
</feature>
<evidence type="ECO:0000313" key="14">
    <source>
        <dbReference type="Proteomes" id="UP000324106"/>
    </source>
</evidence>
<dbReference type="Pfam" id="PF00109">
    <property type="entry name" value="ketoacyl-synt"/>
    <property type="match status" value="2"/>
</dbReference>
<dbReference type="InterPro" id="IPR018201">
    <property type="entry name" value="Ketoacyl_synth_AS"/>
</dbReference>
<evidence type="ECO:0000256" key="7">
    <source>
        <dbReference type="ARBA" id="ARBA00023315"/>
    </source>
</evidence>
<dbReference type="InterPro" id="IPR020807">
    <property type="entry name" value="PKS_DH"/>
</dbReference>
<dbReference type="PROSITE" id="PS00012">
    <property type="entry name" value="PHOSPHOPANTETHEINE"/>
    <property type="match status" value="2"/>
</dbReference>
<dbReference type="Gene3D" id="3.40.366.10">
    <property type="entry name" value="Malonyl-Coenzyme A Acyl Carrier Protein, domain 2"/>
    <property type="match status" value="1"/>
</dbReference>
<dbReference type="Pfam" id="PF00550">
    <property type="entry name" value="PP-binding"/>
    <property type="match status" value="2"/>
</dbReference>
<evidence type="ECO:0000259" key="12">
    <source>
        <dbReference type="PROSITE" id="PS52019"/>
    </source>
</evidence>
<dbReference type="InterPro" id="IPR036291">
    <property type="entry name" value="NAD(P)-bd_dom_sf"/>
</dbReference>
<dbReference type="SUPFAM" id="SSF47336">
    <property type="entry name" value="ACP-like"/>
    <property type="match status" value="2"/>
</dbReference>
<dbReference type="GO" id="GO:0005886">
    <property type="term" value="C:plasma membrane"/>
    <property type="evidence" value="ECO:0007669"/>
    <property type="project" value="TreeGrafter"/>
</dbReference>
<dbReference type="InterPro" id="IPR014043">
    <property type="entry name" value="Acyl_transferase_dom"/>
</dbReference>
<evidence type="ECO:0000256" key="5">
    <source>
        <dbReference type="ARBA" id="ARBA00023194"/>
    </source>
</evidence>
<evidence type="ECO:0000256" key="4">
    <source>
        <dbReference type="ARBA" id="ARBA00022679"/>
    </source>
</evidence>
<protein>
    <recommendedName>
        <fullName evidence="15">Polyketide synthase</fullName>
    </recommendedName>
</protein>
<feature type="domain" description="Carrier" evidence="10">
    <location>
        <begin position="2896"/>
        <end position="2977"/>
    </location>
</feature>
<dbReference type="PANTHER" id="PTHR43775:SF51">
    <property type="entry name" value="INACTIVE PHENOLPHTHIOCEROL SYNTHESIS POLYKETIDE SYNTHASE TYPE I PKS1-RELATED"/>
    <property type="match status" value="1"/>
</dbReference>